<dbReference type="Proteomes" id="UP001209570">
    <property type="component" value="Unassembled WGS sequence"/>
</dbReference>
<feature type="domain" description="BRCT" evidence="1">
    <location>
        <begin position="120"/>
        <end position="261"/>
    </location>
</feature>
<dbReference type="InterPro" id="IPR001357">
    <property type="entry name" value="BRCT_dom"/>
</dbReference>
<sequence length="410" mass="45108">MGFEPDGANDDATPRRRRVLLGLVTMRQRALFDRLSVYVCPDALGSHSFDALECCLRDGGAALLSDPKALTLTHIVCHPSEYDRFVALRNERFFAIVRPEWVFRSFLIQKLLPVDTFSANPARFFSSLAIAAGAIDKDPRKVIDGLIAHFGGQIVHDTSDTCGATHVLSVDGAKVDETAPSESHRTLFQMAHTDADTTRHLGAWRQWLEDRPTSLDFALPACLVAFLGKQAGLSERQHVNYSWIEECVKRKQRVLEQPFAHKQPKAGAKTKATVKSKTAIIQIEDLDLSLHANLYLNSRSSGAVFGEVALARKISPDQLSLMQDALAGAIILVAQHIPPSTKEVLSDVLKAAKAKVANVPLGDSYKEIVQKVVANASFVVCQYQSGCEYEEAIRQKKKTVSVYWVLSGLG</sequence>
<dbReference type="PANTHER" id="PTHR47667:SF1">
    <property type="entry name" value="REGULATOR OF TY1 TRANSPOSITION PROTEIN 107"/>
    <property type="match status" value="1"/>
</dbReference>
<protein>
    <recommendedName>
        <fullName evidence="1">BRCT domain-containing protein</fullName>
    </recommendedName>
</protein>
<feature type="domain" description="BRCT" evidence="1">
    <location>
        <begin position="27"/>
        <end position="119"/>
    </location>
</feature>
<dbReference type="InterPro" id="IPR053036">
    <property type="entry name" value="CellCycle_DNARepair_Reg"/>
</dbReference>
<dbReference type="InterPro" id="IPR036420">
    <property type="entry name" value="BRCT_dom_sf"/>
</dbReference>
<reference evidence="2" key="1">
    <citation type="submission" date="2021-12" db="EMBL/GenBank/DDBJ databases">
        <title>Prjna785345.</title>
        <authorList>
            <person name="Rujirawat T."/>
            <person name="Krajaejun T."/>
        </authorList>
    </citation>
    <scope>NUCLEOTIDE SEQUENCE</scope>
    <source>
        <strain evidence="2">Pi057C3</strain>
    </source>
</reference>
<accession>A0AAD5LDU7</accession>
<comment type="caution">
    <text evidence="2">The sequence shown here is derived from an EMBL/GenBank/DDBJ whole genome shotgun (WGS) entry which is preliminary data.</text>
</comment>
<dbReference type="Gene3D" id="3.40.50.10190">
    <property type="entry name" value="BRCT domain"/>
    <property type="match status" value="2"/>
</dbReference>
<organism evidence="2 3">
    <name type="scientific">Pythium insidiosum</name>
    <name type="common">Pythiosis disease agent</name>
    <dbReference type="NCBI Taxonomy" id="114742"/>
    <lineage>
        <taxon>Eukaryota</taxon>
        <taxon>Sar</taxon>
        <taxon>Stramenopiles</taxon>
        <taxon>Oomycota</taxon>
        <taxon>Peronosporomycetes</taxon>
        <taxon>Pythiales</taxon>
        <taxon>Pythiaceae</taxon>
        <taxon>Pythium</taxon>
    </lineage>
</organism>
<name>A0AAD5LDU7_PYTIN</name>
<dbReference type="PROSITE" id="PS50172">
    <property type="entry name" value="BRCT"/>
    <property type="match status" value="2"/>
</dbReference>
<gene>
    <name evidence="2" type="ORF">P43SY_005404</name>
</gene>
<dbReference type="SUPFAM" id="SSF52113">
    <property type="entry name" value="BRCT domain"/>
    <property type="match status" value="3"/>
</dbReference>
<dbReference type="EMBL" id="JAKCXM010000302">
    <property type="protein sequence ID" value="KAJ0396292.1"/>
    <property type="molecule type" value="Genomic_DNA"/>
</dbReference>
<evidence type="ECO:0000313" key="2">
    <source>
        <dbReference type="EMBL" id="KAJ0396292.1"/>
    </source>
</evidence>
<evidence type="ECO:0000259" key="1">
    <source>
        <dbReference type="PROSITE" id="PS50172"/>
    </source>
</evidence>
<proteinExistence type="predicted"/>
<keyword evidence="3" id="KW-1185">Reference proteome</keyword>
<evidence type="ECO:0000313" key="3">
    <source>
        <dbReference type="Proteomes" id="UP001209570"/>
    </source>
</evidence>
<dbReference type="AlphaFoldDB" id="A0AAD5LDU7"/>
<dbReference type="PANTHER" id="PTHR47667">
    <property type="entry name" value="REGULATOR OF TY1 TRANSPOSITION PROTEIN 107"/>
    <property type="match status" value="1"/>
</dbReference>